<evidence type="ECO:0000313" key="1">
    <source>
        <dbReference type="EMBL" id="CAH1802235.1"/>
    </source>
</evidence>
<dbReference type="GO" id="GO:0008270">
    <property type="term" value="F:zinc ion binding"/>
    <property type="evidence" value="ECO:0007669"/>
    <property type="project" value="InterPro"/>
</dbReference>
<gene>
    <name evidence="1" type="ORF">OFUS_LOCUS25940</name>
</gene>
<keyword evidence="2" id="KW-1185">Reference proteome</keyword>
<dbReference type="PANTHER" id="PTHR28498">
    <property type="entry name" value="ZINC FINGER SWIM DOMAIN-CONTAINING PROTEIN 7"/>
    <property type="match status" value="1"/>
</dbReference>
<dbReference type="Pfam" id="PF04434">
    <property type="entry name" value="SWIM"/>
    <property type="match status" value="1"/>
</dbReference>
<reference evidence="1" key="1">
    <citation type="submission" date="2022-03" db="EMBL/GenBank/DDBJ databases">
        <authorList>
            <person name="Martin C."/>
        </authorList>
    </citation>
    <scope>NUCLEOTIDE SEQUENCE</scope>
</reference>
<evidence type="ECO:0000313" key="2">
    <source>
        <dbReference type="Proteomes" id="UP000749559"/>
    </source>
</evidence>
<dbReference type="Proteomes" id="UP000749559">
    <property type="component" value="Unassembled WGS sequence"/>
</dbReference>
<dbReference type="GO" id="GO:0000724">
    <property type="term" value="P:double-strand break repair via homologous recombination"/>
    <property type="evidence" value="ECO:0007669"/>
    <property type="project" value="TreeGrafter"/>
</dbReference>
<comment type="caution">
    <text evidence="1">The sequence shown here is derived from an EMBL/GenBank/DDBJ whole genome shotgun (WGS) entry which is preliminary data.</text>
</comment>
<dbReference type="EMBL" id="CAIIXF020000012">
    <property type="protein sequence ID" value="CAH1802235.1"/>
    <property type="molecule type" value="Genomic_DNA"/>
</dbReference>
<dbReference type="PANTHER" id="PTHR28498:SF1">
    <property type="entry name" value="ZINC FINGER SWIM DOMAIN-CONTAINING PROTEIN 7"/>
    <property type="match status" value="1"/>
</dbReference>
<dbReference type="PROSITE" id="PS50966">
    <property type="entry name" value="ZF_SWIM"/>
    <property type="match status" value="1"/>
</dbReference>
<organism evidence="1 2">
    <name type="scientific">Owenia fusiformis</name>
    <name type="common">Polychaete worm</name>
    <dbReference type="NCBI Taxonomy" id="6347"/>
    <lineage>
        <taxon>Eukaryota</taxon>
        <taxon>Metazoa</taxon>
        <taxon>Spiralia</taxon>
        <taxon>Lophotrochozoa</taxon>
        <taxon>Annelida</taxon>
        <taxon>Polychaeta</taxon>
        <taxon>Sedentaria</taxon>
        <taxon>Canalipalpata</taxon>
        <taxon>Sabellida</taxon>
        <taxon>Oweniida</taxon>
        <taxon>Oweniidae</taxon>
        <taxon>Owenia</taxon>
    </lineage>
</organism>
<protein>
    <submittedName>
        <fullName evidence="1">Uncharacterized protein</fullName>
    </submittedName>
</protein>
<name>A0A8J1XPS2_OWEFU</name>
<proteinExistence type="predicted"/>
<dbReference type="AlphaFoldDB" id="A0A8J1XPS2"/>
<dbReference type="InterPro" id="IPR007527">
    <property type="entry name" value="Znf_SWIM"/>
</dbReference>
<accession>A0A8J1XPS2</accession>
<dbReference type="OrthoDB" id="337581at2759"/>
<sequence>MMSVINESLKQLFEEVKQVYTQKQSIPDSLLSALNFVFKSPLLPALDLVERRCVTMVTSPSGRCVYQVVGSSGTPYTCLLSCDYCGCPAYKFSVIKRGDHIMCKHILAVHLSDAMGLTKELISTDLDLADLIMGID</sequence>
<dbReference type="GO" id="GO:0097196">
    <property type="term" value="C:Shu complex"/>
    <property type="evidence" value="ECO:0007669"/>
    <property type="project" value="TreeGrafter"/>
</dbReference>